<evidence type="ECO:0000256" key="11">
    <source>
        <dbReference type="ARBA" id="ARBA00022840"/>
    </source>
</evidence>
<dbReference type="SMR" id="A0A1S2Y2N6"/>
<keyword evidence="7 18" id="KW-0812">Transmembrane</keyword>
<dbReference type="InterPro" id="IPR043891">
    <property type="entry name" value="SPARK"/>
</dbReference>
<keyword evidence="10" id="KW-0418">Kinase</keyword>
<keyword evidence="11" id="KW-0067">ATP-binding</keyword>
<dbReference type="PANTHER" id="PTHR47989">
    <property type="entry name" value="OS01G0750732 PROTEIN"/>
    <property type="match status" value="1"/>
</dbReference>
<dbReference type="InterPro" id="IPR008271">
    <property type="entry name" value="Ser/Thr_kinase_AS"/>
</dbReference>
<comment type="catalytic activity">
    <reaction evidence="17">
        <text>L-seryl-[protein] + ATP = O-phospho-L-seryl-[protein] + ADP + H(+)</text>
        <dbReference type="Rhea" id="RHEA:17989"/>
        <dbReference type="Rhea" id="RHEA-COMP:9863"/>
        <dbReference type="Rhea" id="RHEA-COMP:11604"/>
        <dbReference type="ChEBI" id="CHEBI:15378"/>
        <dbReference type="ChEBI" id="CHEBI:29999"/>
        <dbReference type="ChEBI" id="CHEBI:30616"/>
        <dbReference type="ChEBI" id="CHEBI:83421"/>
        <dbReference type="ChEBI" id="CHEBI:456216"/>
        <dbReference type="EC" id="2.7.11.1"/>
    </reaction>
</comment>
<dbReference type="FunFam" id="1.10.510.10:FF:000287">
    <property type="entry name" value="probable LRR receptor-like serine/threonine-protein kinase RKF3"/>
    <property type="match status" value="1"/>
</dbReference>
<reference evidence="21" key="1">
    <citation type="journal article" date="2013" name="Nat. Biotechnol.">
        <title>Draft genome sequence of chickpea (Cicer arietinum) provides a resource for trait improvement.</title>
        <authorList>
            <person name="Varshney R.K."/>
            <person name="Song C."/>
            <person name="Saxena R.K."/>
            <person name="Azam S."/>
            <person name="Yu S."/>
            <person name="Sharpe A.G."/>
            <person name="Cannon S."/>
            <person name="Baek J."/>
            <person name="Rosen B.D."/>
            <person name="Tar'an B."/>
            <person name="Millan T."/>
            <person name="Zhang X."/>
            <person name="Ramsay L.D."/>
            <person name="Iwata A."/>
            <person name="Wang Y."/>
            <person name="Nelson W."/>
            <person name="Farmer A.D."/>
            <person name="Gaur P.M."/>
            <person name="Soderlund C."/>
            <person name="Penmetsa R.V."/>
            <person name="Xu C."/>
            <person name="Bharti A.K."/>
            <person name="He W."/>
            <person name="Winter P."/>
            <person name="Zhao S."/>
            <person name="Hane J.K."/>
            <person name="Carrasquilla-Garcia N."/>
            <person name="Condie J.A."/>
            <person name="Upadhyaya H.D."/>
            <person name="Luo M.C."/>
            <person name="Thudi M."/>
            <person name="Gowda C.L."/>
            <person name="Singh N.P."/>
            <person name="Lichtenzveig J."/>
            <person name="Gali K.K."/>
            <person name="Rubio J."/>
            <person name="Nadarajan N."/>
            <person name="Dolezel J."/>
            <person name="Bansal K.C."/>
            <person name="Xu X."/>
            <person name="Edwards D."/>
            <person name="Zhang G."/>
            <person name="Kahl G."/>
            <person name="Gil J."/>
            <person name="Singh K.B."/>
            <person name="Datta S.K."/>
            <person name="Jackson S.A."/>
            <person name="Wang J."/>
            <person name="Cook D.R."/>
        </authorList>
    </citation>
    <scope>NUCLEOTIDE SEQUENCE [LARGE SCALE GENOMIC DNA]</scope>
    <source>
        <strain evidence="21">cv. CDC Frontier</strain>
    </source>
</reference>
<feature type="domain" description="Protein kinase" evidence="20">
    <location>
        <begin position="300"/>
        <end position="560"/>
    </location>
</feature>
<dbReference type="InterPro" id="IPR011009">
    <property type="entry name" value="Kinase-like_dom_sf"/>
</dbReference>
<protein>
    <recommendedName>
        <fullName evidence="3">non-specific serine/threonine protein kinase</fullName>
        <ecNumber evidence="3">2.7.11.1</ecNumber>
    </recommendedName>
</protein>
<dbReference type="FunFam" id="3.30.200.20:FF:000542">
    <property type="entry name" value="Receptor-like serine/threonine-protein kinase At4g25390"/>
    <property type="match status" value="1"/>
</dbReference>
<evidence type="ECO:0000256" key="19">
    <source>
        <dbReference type="SAM" id="SignalP"/>
    </source>
</evidence>
<dbReference type="GO" id="GO:0004674">
    <property type="term" value="F:protein serine/threonine kinase activity"/>
    <property type="evidence" value="ECO:0007669"/>
    <property type="project" value="UniProtKB-KW"/>
</dbReference>
<keyword evidence="6" id="KW-0808">Transferase</keyword>
<keyword evidence="15" id="KW-0325">Glycoprotein</keyword>
<evidence type="ECO:0000256" key="17">
    <source>
        <dbReference type="ARBA" id="ARBA00048679"/>
    </source>
</evidence>
<keyword evidence="4" id="KW-1003">Cell membrane</keyword>
<dbReference type="GO" id="GO:0005886">
    <property type="term" value="C:plasma membrane"/>
    <property type="evidence" value="ECO:0007669"/>
    <property type="project" value="UniProtKB-SubCell"/>
</dbReference>
<keyword evidence="12 18" id="KW-1133">Transmembrane helix</keyword>
<evidence type="ECO:0000256" key="5">
    <source>
        <dbReference type="ARBA" id="ARBA00022527"/>
    </source>
</evidence>
<evidence type="ECO:0000313" key="22">
    <source>
        <dbReference type="RefSeq" id="XP_004498364.1"/>
    </source>
</evidence>
<dbReference type="GO" id="GO:0005524">
    <property type="term" value="F:ATP binding"/>
    <property type="evidence" value="ECO:0007669"/>
    <property type="project" value="UniProtKB-KW"/>
</dbReference>
<comment type="catalytic activity">
    <reaction evidence="16">
        <text>L-threonyl-[protein] + ATP = O-phospho-L-threonyl-[protein] + ADP + H(+)</text>
        <dbReference type="Rhea" id="RHEA:46608"/>
        <dbReference type="Rhea" id="RHEA-COMP:11060"/>
        <dbReference type="Rhea" id="RHEA-COMP:11605"/>
        <dbReference type="ChEBI" id="CHEBI:15378"/>
        <dbReference type="ChEBI" id="CHEBI:30013"/>
        <dbReference type="ChEBI" id="CHEBI:30616"/>
        <dbReference type="ChEBI" id="CHEBI:61977"/>
        <dbReference type="ChEBI" id="CHEBI:456216"/>
        <dbReference type="EC" id="2.7.11.1"/>
    </reaction>
</comment>
<dbReference type="EC" id="2.7.11.1" evidence="3"/>
<dbReference type="RefSeq" id="XP_004498364.1">
    <property type="nucleotide sequence ID" value="XM_004498307.3"/>
</dbReference>
<evidence type="ECO:0000256" key="12">
    <source>
        <dbReference type="ARBA" id="ARBA00022989"/>
    </source>
</evidence>
<gene>
    <name evidence="22" type="primary">LOC101493522</name>
</gene>
<evidence type="ECO:0000256" key="3">
    <source>
        <dbReference type="ARBA" id="ARBA00012513"/>
    </source>
</evidence>
<dbReference type="STRING" id="3827.A0A1S2Y2N6"/>
<evidence type="ECO:0000256" key="15">
    <source>
        <dbReference type="ARBA" id="ARBA00023180"/>
    </source>
</evidence>
<evidence type="ECO:0000259" key="20">
    <source>
        <dbReference type="PROSITE" id="PS50011"/>
    </source>
</evidence>
<keyword evidence="5" id="KW-0723">Serine/threonine-protein kinase</keyword>
<dbReference type="Pfam" id="PF19160">
    <property type="entry name" value="SPARK"/>
    <property type="match status" value="1"/>
</dbReference>
<dbReference type="InterPro" id="IPR000719">
    <property type="entry name" value="Prot_kinase_dom"/>
</dbReference>
<dbReference type="KEGG" id="cam:101493522"/>
<dbReference type="SMART" id="SM00220">
    <property type="entry name" value="S_TKc"/>
    <property type="match status" value="1"/>
</dbReference>
<feature type="transmembrane region" description="Helical" evidence="18">
    <location>
        <begin position="234"/>
        <end position="255"/>
    </location>
</feature>
<keyword evidence="14" id="KW-0675">Receptor</keyword>
<dbReference type="Proteomes" id="UP000087171">
    <property type="component" value="Chromosome Ca4"/>
</dbReference>
<evidence type="ECO:0000256" key="10">
    <source>
        <dbReference type="ARBA" id="ARBA00022777"/>
    </source>
</evidence>
<evidence type="ECO:0000256" key="1">
    <source>
        <dbReference type="ARBA" id="ARBA00004162"/>
    </source>
</evidence>
<evidence type="ECO:0000256" key="16">
    <source>
        <dbReference type="ARBA" id="ARBA00047899"/>
    </source>
</evidence>
<reference evidence="22" key="2">
    <citation type="submission" date="2025-08" db="UniProtKB">
        <authorList>
            <consortium name="RefSeq"/>
        </authorList>
    </citation>
    <scope>IDENTIFICATION</scope>
    <source>
        <tissue evidence="22">Etiolated seedlings</tissue>
    </source>
</reference>
<dbReference type="Gene3D" id="3.30.200.20">
    <property type="entry name" value="Phosphorylase Kinase, domain 1"/>
    <property type="match status" value="1"/>
</dbReference>
<evidence type="ECO:0000256" key="4">
    <source>
        <dbReference type="ARBA" id="ARBA00022475"/>
    </source>
</evidence>
<dbReference type="PaxDb" id="3827-XP_004498364.1"/>
<dbReference type="OrthoDB" id="122279at2759"/>
<dbReference type="eggNOG" id="KOG1187">
    <property type="taxonomic scope" value="Eukaryota"/>
</dbReference>
<evidence type="ECO:0000256" key="14">
    <source>
        <dbReference type="ARBA" id="ARBA00023170"/>
    </source>
</evidence>
<evidence type="ECO:0000256" key="9">
    <source>
        <dbReference type="ARBA" id="ARBA00022741"/>
    </source>
</evidence>
<sequence length="626" mass="69560">MNVFQKMHNQNSLFLPFILFTFFIFSSSFAATISSSSCPMDLSYVETFPWDTSTCRDPIDTQHCCQSLLSLFGIGLAQHLKETSLFQLPNENTSTNCLQDFKLKLSSLKIQPSLVPSCFQNSTQFVTNSSSCAGIKNIQDWKQKVGIFSPLDTSCDGDLSDESKCSICTESGFKVTSQLNAIDPNATKCFYFTILYATAIVNKFGPTDVGTAGCILGLPLSTKGSSNKDQILKLVFGLLGAFVGVVLAFVLIVMYKKWNKMRRENIYHRSVENSVRDSVLPNTGSKWFHISELEKATNKFSQKNLIGQGGDGVVYKGTLSDGTLVAIKEIFDLDTRGDEEFCYEVEIISKIKHRNLVALRGCCVASHNLRGKRRFLVYDYMPNGSLSYQLSINGANKLTWPQRKNIILDVAKGLAYLHYEIKPPIYHRDIKATNILLDSKMRAKVADFGLAKQGNEGQTHLTTRVAGTYGYLAPEYALYGQLTEKSDVYSFGIVILEIMSGRKVLDTMNSPVVLITDWAWTLAKGGKVCEIFDDKVRDEGPEKIMERFVLVGILCAHAMVALRPTIAEALKMLEGDIDIPTLPDRPVPLGHESFQSSLFNGLQSSGRSTPYYNSSFYSTTSMNTIS</sequence>
<feature type="signal peptide" evidence="19">
    <location>
        <begin position="1"/>
        <end position="30"/>
    </location>
</feature>
<evidence type="ECO:0000256" key="13">
    <source>
        <dbReference type="ARBA" id="ARBA00023136"/>
    </source>
</evidence>
<name>A0A1S2Y2N6_CICAR</name>
<dbReference type="SUPFAM" id="SSF56112">
    <property type="entry name" value="Protein kinase-like (PK-like)"/>
    <property type="match status" value="1"/>
</dbReference>
<evidence type="ECO:0000256" key="7">
    <source>
        <dbReference type="ARBA" id="ARBA00022692"/>
    </source>
</evidence>
<keyword evidence="13 18" id="KW-0472">Membrane</keyword>
<dbReference type="AlphaFoldDB" id="A0A1S2Y2N6"/>
<evidence type="ECO:0000256" key="6">
    <source>
        <dbReference type="ARBA" id="ARBA00022679"/>
    </source>
</evidence>
<dbReference type="PROSITE" id="PS50011">
    <property type="entry name" value="PROTEIN_KINASE_DOM"/>
    <property type="match status" value="1"/>
</dbReference>
<evidence type="ECO:0000256" key="18">
    <source>
        <dbReference type="SAM" id="Phobius"/>
    </source>
</evidence>
<dbReference type="PANTHER" id="PTHR47989:SF62">
    <property type="entry name" value="OS05G0423500 PROTEIN"/>
    <property type="match status" value="1"/>
</dbReference>
<dbReference type="GeneID" id="101493522"/>
<dbReference type="Pfam" id="PF00069">
    <property type="entry name" value="Pkinase"/>
    <property type="match status" value="1"/>
</dbReference>
<dbReference type="CDD" id="cd14066">
    <property type="entry name" value="STKc_IRAK"/>
    <property type="match status" value="1"/>
</dbReference>
<accession>A0A1S2Y2N6</accession>
<organism evidence="21 22">
    <name type="scientific">Cicer arietinum</name>
    <name type="common">Chickpea</name>
    <name type="synonym">Garbanzo</name>
    <dbReference type="NCBI Taxonomy" id="3827"/>
    <lineage>
        <taxon>Eukaryota</taxon>
        <taxon>Viridiplantae</taxon>
        <taxon>Streptophyta</taxon>
        <taxon>Embryophyta</taxon>
        <taxon>Tracheophyta</taxon>
        <taxon>Spermatophyta</taxon>
        <taxon>Magnoliopsida</taxon>
        <taxon>eudicotyledons</taxon>
        <taxon>Gunneridae</taxon>
        <taxon>Pentapetalae</taxon>
        <taxon>rosids</taxon>
        <taxon>fabids</taxon>
        <taxon>Fabales</taxon>
        <taxon>Fabaceae</taxon>
        <taxon>Papilionoideae</taxon>
        <taxon>50 kb inversion clade</taxon>
        <taxon>NPAAA clade</taxon>
        <taxon>Hologalegina</taxon>
        <taxon>IRL clade</taxon>
        <taxon>Cicereae</taxon>
        <taxon>Cicer</taxon>
    </lineage>
</organism>
<keyword evidence="21" id="KW-1185">Reference proteome</keyword>
<keyword evidence="9" id="KW-0547">Nucleotide-binding</keyword>
<evidence type="ECO:0000313" key="21">
    <source>
        <dbReference type="Proteomes" id="UP000087171"/>
    </source>
</evidence>
<comment type="subcellular location">
    <subcellularLocation>
        <location evidence="1">Cell membrane</location>
        <topology evidence="1">Single-pass membrane protein</topology>
    </subcellularLocation>
    <subcellularLocation>
        <location evidence="2">Membrane</location>
        <topology evidence="2">Single-pass type I membrane protein</topology>
    </subcellularLocation>
</comment>
<proteinExistence type="predicted"/>
<dbReference type="Gene3D" id="1.10.510.10">
    <property type="entry name" value="Transferase(Phosphotransferase) domain 1"/>
    <property type="match status" value="1"/>
</dbReference>
<feature type="chain" id="PRO_5010211599" description="non-specific serine/threonine protein kinase" evidence="19">
    <location>
        <begin position="31"/>
        <end position="626"/>
    </location>
</feature>
<evidence type="ECO:0000256" key="2">
    <source>
        <dbReference type="ARBA" id="ARBA00004479"/>
    </source>
</evidence>
<keyword evidence="8 19" id="KW-0732">Signal</keyword>
<dbReference type="PROSITE" id="PS00108">
    <property type="entry name" value="PROTEIN_KINASE_ST"/>
    <property type="match status" value="1"/>
</dbReference>
<evidence type="ECO:0000256" key="8">
    <source>
        <dbReference type="ARBA" id="ARBA00022729"/>
    </source>
</evidence>